<sequence length="138" mass="16033">MELISPIHGKIQYKKEEVITFKKGIPGCEEYKTYVIKEIEESPFKILQSVQNNELAFIIISPFYVIEDYEIKLSGEIIKNIKIENQKDVMIYSIVNVSSKVENITTNLRAPLVLNIKEKFGEQLIVDKDVYKIKHPLM</sequence>
<name>A0A1H0UTE5_9CLOT</name>
<keyword evidence="7" id="KW-1185">Reference proteome</keyword>
<protein>
    <recommendedName>
        <fullName evidence="5">Flagellar assembly factor FliW</fullName>
    </recommendedName>
</protein>
<organism evidence="6 7">
    <name type="scientific">Clostridium gasigenes</name>
    <dbReference type="NCBI Taxonomy" id="94869"/>
    <lineage>
        <taxon>Bacteria</taxon>
        <taxon>Bacillati</taxon>
        <taxon>Bacillota</taxon>
        <taxon>Clostridia</taxon>
        <taxon>Eubacteriales</taxon>
        <taxon>Clostridiaceae</taxon>
        <taxon>Clostridium</taxon>
    </lineage>
</organism>
<dbReference type="OrthoDB" id="9801235at2"/>
<dbReference type="EMBL" id="FNJM01000012">
    <property type="protein sequence ID" value="SDP69482.1"/>
    <property type="molecule type" value="Genomic_DNA"/>
</dbReference>
<dbReference type="GO" id="GO:0044780">
    <property type="term" value="P:bacterial-type flagellum assembly"/>
    <property type="evidence" value="ECO:0007669"/>
    <property type="project" value="UniProtKB-UniRule"/>
</dbReference>
<dbReference type="RefSeq" id="WP_089971834.1">
    <property type="nucleotide sequence ID" value="NZ_FNJM01000012.1"/>
</dbReference>
<comment type="function">
    <text evidence="5">Acts as an anti-CsrA protein, binds CsrA and prevents it from repressing translation of its target genes, one of which is flagellin. Binds to flagellin and participates in the assembly of the flagellum.</text>
</comment>
<keyword evidence="6" id="KW-0966">Cell projection</keyword>
<comment type="subunit">
    <text evidence="5">Interacts with translational regulator CsrA and flagellin(s).</text>
</comment>
<dbReference type="GO" id="GO:0005737">
    <property type="term" value="C:cytoplasm"/>
    <property type="evidence" value="ECO:0007669"/>
    <property type="project" value="UniProtKB-SubCell"/>
</dbReference>
<keyword evidence="1 5" id="KW-0963">Cytoplasm</keyword>
<dbReference type="InterPro" id="IPR024046">
    <property type="entry name" value="Flagellar_assmbl_FliW_dom_sf"/>
</dbReference>
<dbReference type="SUPFAM" id="SSF141457">
    <property type="entry name" value="BH3618-like"/>
    <property type="match status" value="1"/>
</dbReference>
<evidence type="ECO:0000313" key="6">
    <source>
        <dbReference type="EMBL" id="SDP69482.1"/>
    </source>
</evidence>
<dbReference type="PANTHER" id="PTHR39190:SF1">
    <property type="entry name" value="FLAGELLAR ASSEMBLY FACTOR FLIW"/>
    <property type="match status" value="1"/>
</dbReference>
<dbReference type="Gene3D" id="2.30.290.10">
    <property type="entry name" value="BH3618-like"/>
    <property type="match status" value="1"/>
</dbReference>
<dbReference type="InterPro" id="IPR003775">
    <property type="entry name" value="Flagellar_assembly_factor_FliW"/>
</dbReference>
<dbReference type="PANTHER" id="PTHR39190">
    <property type="entry name" value="FLAGELLAR ASSEMBLY FACTOR FLIW"/>
    <property type="match status" value="1"/>
</dbReference>
<evidence type="ECO:0000256" key="2">
    <source>
        <dbReference type="ARBA" id="ARBA00022795"/>
    </source>
</evidence>
<evidence type="ECO:0000256" key="5">
    <source>
        <dbReference type="HAMAP-Rule" id="MF_01185"/>
    </source>
</evidence>
<reference evidence="6 7" key="1">
    <citation type="submission" date="2016-10" db="EMBL/GenBank/DDBJ databases">
        <authorList>
            <person name="de Groot N.N."/>
        </authorList>
    </citation>
    <scope>NUCLEOTIDE SEQUENCE [LARGE SCALE GENOMIC DNA]</scope>
    <source>
        <strain evidence="6 7">DSM 12272</strain>
    </source>
</reference>
<keyword evidence="4 5" id="KW-0143">Chaperone</keyword>
<accession>A0A1H0UTE5</accession>
<proteinExistence type="inferred from homology"/>
<dbReference type="HAMAP" id="MF_01185">
    <property type="entry name" value="FliW"/>
    <property type="match status" value="1"/>
</dbReference>
<evidence type="ECO:0000256" key="3">
    <source>
        <dbReference type="ARBA" id="ARBA00022845"/>
    </source>
</evidence>
<keyword evidence="3 5" id="KW-0810">Translation regulation</keyword>
<keyword evidence="6" id="KW-0969">Cilium</keyword>
<dbReference type="STRING" id="94869.SAMN04488529_11284"/>
<evidence type="ECO:0000256" key="4">
    <source>
        <dbReference type="ARBA" id="ARBA00023186"/>
    </source>
</evidence>
<keyword evidence="6" id="KW-0282">Flagellum</keyword>
<dbReference type="Proteomes" id="UP000198597">
    <property type="component" value="Unassembled WGS sequence"/>
</dbReference>
<keyword evidence="2 5" id="KW-1005">Bacterial flagellum biogenesis</keyword>
<evidence type="ECO:0000313" key="7">
    <source>
        <dbReference type="Proteomes" id="UP000198597"/>
    </source>
</evidence>
<comment type="similarity">
    <text evidence="5">Belongs to the FliW family.</text>
</comment>
<evidence type="ECO:0000256" key="1">
    <source>
        <dbReference type="ARBA" id="ARBA00022490"/>
    </source>
</evidence>
<dbReference type="AlphaFoldDB" id="A0A1H0UTE5"/>
<gene>
    <name evidence="5" type="primary">fliW</name>
    <name evidence="6" type="ORF">SAMN04488529_11284</name>
</gene>
<dbReference type="NCBIfam" id="NF009793">
    <property type="entry name" value="PRK13285.1-1"/>
    <property type="match status" value="1"/>
</dbReference>
<dbReference type="GO" id="GO:0006417">
    <property type="term" value="P:regulation of translation"/>
    <property type="evidence" value="ECO:0007669"/>
    <property type="project" value="UniProtKB-KW"/>
</dbReference>
<comment type="subcellular location">
    <subcellularLocation>
        <location evidence="5">Cytoplasm</location>
    </subcellularLocation>
</comment>
<dbReference type="Pfam" id="PF02623">
    <property type="entry name" value="FliW"/>
    <property type="match status" value="1"/>
</dbReference>